<keyword evidence="1" id="KW-0175">Coiled coil</keyword>
<evidence type="ECO:0000256" key="2">
    <source>
        <dbReference type="SAM" id="MobiDB-lite"/>
    </source>
</evidence>
<keyword evidence="5" id="KW-1185">Reference proteome</keyword>
<feature type="compositionally biased region" description="Low complexity" evidence="2">
    <location>
        <begin position="80"/>
        <end position="112"/>
    </location>
</feature>
<evidence type="ECO:0000313" key="4">
    <source>
        <dbReference type="EMBL" id="KAF5836383.1"/>
    </source>
</evidence>
<dbReference type="InterPro" id="IPR050923">
    <property type="entry name" value="Cell_Proc_Reg/RNA_Proc"/>
</dbReference>
<dbReference type="Proteomes" id="UP000815325">
    <property type="component" value="Unassembled WGS sequence"/>
</dbReference>
<feature type="compositionally biased region" description="Low complexity" evidence="2">
    <location>
        <begin position="45"/>
        <end position="58"/>
    </location>
</feature>
<reference evidence="4" key="1">
    <citation type="submission" date="2017-08" db="EMBL/GenBank/DDBJ databases">
        <authorList>
            <person name="Polle J.E."/>
            <person name="Barry K."/>
            <person name="Cushman J."/>
            <person name="Schmutz J."/>
            <person name="Tran D."/>
            <person name="Hathwaick L.T."/>
            <person name="Yim W.C."/>
            <person name="Jenkins J."/>
            <person name="Mckie-Krisberg Z.M."/>
            <person name="Prochnik S."/>
            <person name="Lindquist E."/>
            <person name="Dockter R.B."/>
            <person name="Adam C."/>
            <person name="Molina H."/>
            <person name="Bunkerborg J."/>
            <person name="Jin E."/>
            <person name="Buchheim M."/>
            <person name="Magnuson J."/>
        </authorList>
    </citation>
    <scope>NUCLEOTIDE SEQUENCE</scope>
    <source>
        <strain evidence="4">CCAP 19/18</strain>
    </source>
</reference>
<dbReference type="InterPro" id="IPR000253">
    <property type="entry name" value="FHA_dom"/>
</dbReference>
<dbReference type="Pfam" id="PF00498">
    <property type="entry name" value="FHA"/>
    <property type="match status" value="1"/>
</dbReference>
<feature type="region of interest" description="Disordered" evidence="2">
    <location>
        <begin position="1"/>
        <end position="116"/>
    </location>
</feature>
<dbReference type="InterPro" id="IPR008984">
    <property type="entry name" value="SMAD_FHA_dom_sf"/>
</dbReference>
<organism evidence="4 5">
    <name type="scientific">Dunaliella salina</name>
    <name type="common">Green alga</name>
    <name type="synonym">Protococcus salinus</name>
    <dbReference type="NCBI Taxonomy" id="3046"/>
    <lineage>
        <taxon>Eukaryota</taxon>
        <taxon>Viridiplantae</taxon>
        <taxon>Chlorophyta</taxon>
        <taxon>core chlorophytes</taxon>
        <taxon>Chlorophyceae</taxon>
        <taxon>CS clade</taxon>
        <taxon>Chlamydomonadales</taxon>
        <taxon>Dunaliellaceae</taxon>
        <taxon>Dunaliella</taxon>
    </lineage>
</organism>
<dbReference type="PANTHER" id="PTHR23308">
    <property type="entry name" value="NUCLEAR INHIBITOR OF PROTEIN PHOSPHATASE-1"/>
    <property type="match status" value="1"/>
</dbReference>
<dbReference type="PROSITE" id="PS50006">
    <property type="entry name" value="FHA_DOMAIN"/>
    <property type="match status" value="1"/>
</dbReference>
<dbReference type="SUPFAM" id="SSF49879">
    <property type="entry name" value="SMAD/FHA domain"/>
    <property type="match status" value="1"/>
</dbReference>
<dbReference type="CDD" id="cd22677">
    <property type="entry name" value="FHA_Kanadaptin"/>
    <property type="match status" value="1"/>
</dbReference>
<evidence type="ECO:0000259" key="3">
    <source>
        <dbReference type="PROSITE" id="PS50006"/>
    </source>
</evidence>
<feature type="domain" description="FHA" evidence="3">
    <location>
        <begin position="154"/>
        <end position="205"/>
    </location>
</feature>
<evidence type="ECO:0000256" key="1">
    <source>
        <dbReference type="SAM" id="Coils"/>
    </source>
</evidence>
<dbReference type="EMBL" id="MU069662">
    <property type="protein sequence ID" value="KAF5836383.1"/>
    <property type="molecule type" value="Genomic_DNA"/>
</dbReference>
<gene>
    <name evidence="4" type="ORF">DUNSADRAFT_6019</name>
</gene>
<name>A0ABQ7GP51_DUNSA</name>
<dbReference type="Gene3D" id="2.60.200.20">
    <property type="match status" value="1"/>
</dbReference>
<dbReference type="SMART" id="SM00240">
    <property type="entry name" value="FHA"/>
    <property type="match status" value="1"/>
</dbReference>
<sequence length="396" mass="42386">MEKQNTEMPPPSRKPSHANELPPQPARESSSMPPLPAVKTAGENGQATSAQGAAGSVAMPPPSWKPDKSRGGGTAGNRGQSQQSEAPASASMPAAAQHGEGGAMARPEAASPAAPPAYTPPAWAGVPEGVPYSLEVLKGGAIVEARDVNSKDHYTFGRTPGCDFVLEHPSASRLHAVLQFNGSSKAAHVLDNASTHGTYVNKQRIKPHVHVPIRVGDTLKFGQSGRLYLLCGPDELLPEEGLTRSQKAQLAQLEYAQRMKERDLKQSAAAMEAALSSGASWGMQEDAVEEPDEDAIHVDWRAMLAANKLTEKQLKQAEKIRQKEYKIKNLQTEIDRIVAKEKLEAGLTPGQVSTLARNEQAMEALRDELEDLEEALVDSVKDAVTDRNKVGPGGSW</sequence>
<evidence type="ECO:0000313" key="5">
    <source>
        <dbReference type="Proteomes" id="UP000815325"/>
    </source>
</evidence>
<proteinExistence type="predicted"/>
<feature type="coiled-coil region" evidence="1">
    <location>
        <begin position="320"/>
        <end position="382"/>
    </location>
</feature>
<accession>A0ABQ7GP51</accession>
<comment type="caution">
    <text evidence="4">The sequence shown here is derived from an EMBL/GenBank/DDBJ whole genome shotgun (WGS) entry which is preliminary data.</text>
</comment>
<protein>
    <submittedName>
        <fullName evidence="4">SMAD/FHA domain-containing protein</fullName>
    </submittedName>
</protein>